<proteinExistence type="predicted"/>
<dbReference type="CDD" id="cd00093">
    <property type="entry name" value="HTH_XRE"/>
    <property type="match status" value="1"/>
</dbReference>
<dbReference type="InterPro" id="IPR001387">
    <property type="entry name" value="Cro/C1-type_HTH"/>
</dbReference>
<dbReference type="InterPro" id="IPR011051">
    <property type="entry name" value="RmlC_Cupin_sf"/>
</dbReference>
<name>A0ABT8G4B1_9MICO</name>
<evidence type="ECO:0000313" key="4">
    <source>
        <dbReference type="Proteomes" id="UP001172738"/>
    </source>
</evidence>
<evidence type="ECO:0000259" key="2">
    <source>
        <dbReference type="PROSITE" id="PS50943"/>
    </source>
</evidence>
<dbReference type="InterPro" id="IPR014710">
    <property type="entry name" value="RmlC-like_jellyroll"/>
</dbReference>
<dbReference type="SUPFAM" id="SSF51182">
    <property type="entry name" value="RmlC-like cupins"/>
    <property type="match status" value="1"/>
</dbReference>
<gene>
    <name evidence="3" type="ORF">QQX04_13380</name>
</gene>
<sequence>MADEVDQQALRLGTVIRRMRREQGLTLKQLAARTGLSHPFLSQVERGRARARFASLDAIARGLGTTQFALFAMVADSDENPTHGTARVADGEAHTFRGDFGRFDPIELLIVDTEFRDYYSHVEEEFCYLLEGTAWLDLDGELHLLRAGDAILVPSNAKHRWKTADGKPFRQLFVKNLAPQEDS</sequence>
<feature type="domain" description="HTH cro/C1-type" evidence="2">
    <location>
        <begin position="16"/>
        <end position="71"/>
    </location>
</feature>
<evidence type="ECO:0000313" key="3">
    <source>
        <dbReference type="EMBL" id="MDN4473987.1"/>
    </source>
</evidence>
<dbReference type="Pfam" id="PF07883">
    <property type="entry name" value="Cupin_2"/>
    <property type="match status" value="1"/>
</dbReference>
<dbReference type="PANTHER" id="PTHR46797">
    <property type="entry name" value="HTH-TYPE TRANSCRIPTIONAL REGULATOR"/>
    <property type="match status" value="1"/>
</dbReference>
<dbReference type="Pfam" id="PF13560">
    <property type="entry name" value="HTH_31"/>
    <property type="match status" value="1"/>
</dbReference>
<accession>A0ABT8G4B1</accession>
<dbReference type="SMART" id="SM00530">
    <property type="entry name" value="HTH_XRE"/>
    <property type="match status" value="1"/>
</dbReference>
<organism evidence="3 4">
    <name type="scientific">Demequina zhanjiangensis</name>
    <dbReference type="NCBI Taxonomy" id="3051659"/>
    <lineage>
        <taxon>Bacteria</taxon>
        <taxon>Bacillati</taxon>
        <taxon>Actinomycetota</taxon>
        <taxon>Actinomycetes</taxon>
        <taxon>Micrococcales</taxon>
        <taxon>Demequinaceae</taxon>
        <taxon>Demequina</taxon>
    </lineage>
</organism>
<dbReference type="PANTHER" id="PTHR46797:SF1">
    <property type="entry name" value="METHYLPHOSPHONATE SYNTHASE"/>
    <property type="match status" value="1"/>
</dbReference>
<dbReference type="SUPFAM" id="SSF47413">
    <property type="entry name" value="lambda repressor-like DNA-binding domains"/>
    <property type="match status" value="1"/>
</dbReference>
<dbReference type="InterPro" id="IPR010982">
    <property type="entry name" value="Lambda_DNA-bd_dom_sf"/>
</dbReference>
<keyword evidence="4" id="KW-1185">Reference proteome</keyword>
<dbReference type="Proteomes" id="UP001172738">
    <property type="component" value="Unassembled WGS sequence"/>
</dbReference>
<dbReference type="EMBL" id="JAUHPV010000009">
    <property type="protein sequence ID" value="MDN4473987.1"/>
    <property type="molecule type" value="Genomic_DNA"/>
</dbReference>
<reference evidence="3" key="1">
    <citation type="submission" date="2023-06" db="EMBL/GenBank/DDBJ databases">
        <title>SYSU T00b26.</title>
        <authorList>
            <person name="Gao L."/>
            <person name="Fang B.-Z."/>
            <person name="Li W.-J."/>
        </authorList>
    </citation>
    <scope>NUCLEOTIDE SEQUENCE</scope>
    <source>
        <strain evidence="3">SYSU T00b26</strain>
    </source>
</reference>
<dbReference type="RefSeq" id="WP_301130018.1">
    <property type="nucleotide sequence ID" value="NZ_JAUHPV010000009.1"/>
</dbReference>
<dbReference type="Gene3D" id="2.60.120.10">
    <property type="entry name" value="Jelly Rolls"/>
    <property type="match status" value="1"/>
</dbReference>
<comment type="caution">
    <text evidence="3">The sequence shown here is derived from an EMBL/GenBank/DDBJ whole genome shotgun (WGS) entry which is preliminary data.</text>
</comment>
<dbReference type="PROSITE" id="PS50943">
    <property type="entry name" value="HTH_CROC1"/>
    <property type="match status" value="1"/>
</dbReference>
<dbReference type="InterPro" id="IPR013096">
    <property type="entry name" value="Cupin_2"/>
</dbReference>
<dbReference type="CDD" id="cd02209">
    <property type="entry name" value="cupin_XRE_C"/>
    <property type="match status" value="1"/>
</dbReference>
<dbReference type="Gene3D" id="1.10.260.40">
    <property type="entry name" value="lambda repressor-like DNA-binding domains"/>
    <property type="match status" value="1"/>
</dbReference>
<keyword evidence="1" id="KW-0238">DNA-binding</keyword>
<protein>
    <submittedName>
        <fullName evidence="3">Helix-turn-helix domain-containing protein</fullName>
    </submittedName>
</protein>
<evidence type="ECO:0000256" key="1">
    <source>
        <dbReference type="ARBA" id="ARBA00023125"/>
    </source>
</evidence>
<dbReference type="InterPro" id="IPR050807">
    <property type="entry name" value="TransReg_Diox_bact_type"/>
</dbReference>